<dbReference type="Proteomes" id="UP001627154">
    <property type="component" value="Unassembled WGS sequence"/>
</dbReference>
<proteinExistence type="predicted"/>
<protein>
    <submittedName>
        <fullName evidence="1">Uncharacterized protein</fullName>
    </submittedName>
</protein>
<organism evidence="1 2">
    <name type="scientific">Trichogramma kaykai</name>
    <dbReference type="NCBI Taxonomy" id="54128"/>
    <lineage>
        <taxon>Eukaryota</taxon>
        <taxon>Metazoa</taxon>
        <taxon>Ecdysozoa</taxon>
        <taxon>Arthropoda</taxon>
        <taxon>Hexapoda</taxon>
        <taxon>Insecta</taxon>
        <taxon>Pterygota</taxon>
        <taxon>Neoptera</taxon>
        <taxon>Endopterygota</taxon>
        <taxon>Hymenoptera</taxon>
        <taxon>Apocrita</taxon>
        <taxon>Proctotrupomorpha</taxon>
        <taxon>Chalcidoidea</taxon>
        <taxon>Trichogrammatidae</taxon>
        <taxon>Trichogramma</taxon>
    </lineage>
</organism>
<gene>
    <name evidence="1" type="ORF">TKK_012862</name>
</gene>
<evidence type="ECO:0000313" key="2">
    <source>
        <dbReference type="Proteomes" id="UP001627154"/>
    </source>
</evidence>
<comment type="caution">
    <text evidence="1">The sequence shown here is derived from an EMBL/GenBank/DDBJ whole genome shotgun (WGS) entry which is preliminary data.</text>
</comment>
<dbReference type="AlphaFoldDB" id="A0ABD2WHN5"/>
<dbReference type="EMBL" id="JBJJXI010000103">
    <property type="protein sequence ID" value="KAL3392545.1"/>
    <property type="molecule type" value="Genomic_DNA"/>
</dbReference>
<name>A0ABD2WHN5_9HYME</name>
<accession>A0ABD2WHN5</accession>
<keyword evidence="2" id="KW-1185">Reference proteome</keyword>
<evidence type="ECO:0000313" key="1">
    <source>
        <dbReference type="EMBL" id="KAL3392545.1"/>
    </source>
</evidence>
<reference evidence="1 2" key="1">
    <citation type="journal article" date="2024" name="bioRxiv">
        <title>A reference genome for Trichogramma kaykai: A tiny desert-dwelling parasitoid wasp with competing sex-ratio distorters.</title>
        <authorList>
            <person name="Culotta J."/>
            <person name="Lindsey A.R."/>
        </authorList>
    </citation>
    <scope>NUCLEOTIDE SEQUENCE [LARGE SCALE GENOMIC DNA]</scope>
    <source>
        <strain evidence="1 2">KSX58</strain>
    </source>
</reference>
<sequence length="80" mass="8726">MVLHQGQIDFEETSPVENLAYAAGSDKGLNEVQGIGSSYISRSPDAYELNVVVAPTTRRTSKSVQRCYCAIRYLVAAPTM</sequence>